<name>A0A9W6SLA8_9ACTN</name>
<evidence type="ECO:0000259" key="1">
    <source>
        <dbReference type="PROSITE" id="PS51707"/>
    </source>
</evidence>
<evidence type="ECO:0000259" key="2">
    <source>
        <dbReference type="PROSITE" id="PS51708"/>
    </source>
</evidence>
<dbReference type="Gene3D" id="2.40.320.10">
    <property type="entry name" value="Hypothetical Protein Pfu-838710-001"/>
    <property type="match status" value="1"/>
</dbReference>
<comment type="caution">
    <text evidence="3">The sequence shown here is derived from an EMBL/GenBank/DDBJ whole genome shotgun (WGS) entry which is preliminary data.</text>
</comment>
<sequence length="475" mass="51606">MTGPRTDEIEHKYDVPDGFALPDLGAGPPREYLLRAVYHDTPGLRLAAHRVTLRRREGGTDEGWHLKLPTVGESRAEIHAPLADDVPPEILGLVAAFTRGEDLTASATLTTRRVLREVTADDGAVLAEIADDTVTATRGTRTETWREIEAELKDGPRALLDTIGERLREAGARPAATASKLARALGPDLPRRRAAGREGGAGAAVTAYLARQLDAILLHDPLARRAEFDAVHRMRVAVRRVRSLLRSARPVLARAHTDELRGELAWLAGELGEVRDLEVLRMRFTAHLDGLGLPRPRLLDDLAASEAAAYGRLNRTLSRRRYFAVLDGLDALVALPPFTGRAKRAADDELPRLLSRVARRLITAHDEILVAEDPAAQRHETRKLAKQLRYAAEAAKPVLGKRAARVAKAATEVQETFGGAQDGVIAMEHLRGAQAGAGDAGEAFTLGVLYGLEVREHEDRAAMDAAWAGLLEALD</sequence>
<proteinExistence type="predicted"/>
<dbReference type="InterPro" id="IPR033469">
    <property type="entry name" value="CYTH-like_dom_sf"/>
</dbReference>
<dbReference type="Proteomes" id="UP001165079">
    <property type="component" value="Unassembled WGS sequence"/>
</dbReference>
<reference evidence="3" key="1">
    <citation type="submission" date="2023-03" db="EMBL/GenBank/DDBJ databases">
        <title>Actinorhabdospora filicis NBRC 111898.</title>
        <authorList>
            <person name="Ichikawa N."/>
            <person name="Sato H."/>
            <person name="Tonouchi N."/>
        </authorList>
    </citation>
    <scope>NUCLEOTIDE SEQUENCE</scope>
    <source>
        <strain evidence="3">NBRC 111898</strain>
    </source>
</reference>
<dbReference type="InterPro" id="IPR023577">
    <property type="entry name" value="CYTH_domain"/>
</dbReference>
<dbReference type="InterPro" id="IPR038186">
    <property type="entry name" value="CHAD_dom_sf"/>
</dbReference>
<dbReference type="CDD" id="cd07374">
    <property type="entry name" value="CYTH-like_Pase"/>
    <property type="match status" value="1"/>
</dbReference>
<feature type="domain" description="CHAD" evidence="2">
    <location>
        <begin position="198"/>
        <end position="475"/>
    </location>
</feature>
<keyword evidence="4" id="KW-1185">Reference proteome</keyword>
<dbReference type="Pfam" id="PF01928">
    <property type="entry name" value="CYTH"/>
    <property type="match status" value="1"/>
</dbReference>
<dbReference type="PROSITE" id="PS51707">
    <property type="entry name" value="CYTH"/>
    <property type="match status" value="1"/>
</dbReference>
<dbReference type="PROSITE" id="PS51708">
    <property type="entry name" value="CHAD"/>
    <property type="match status" value="1"/>
</dbReference>
<dbReference type="EMBL" id="BSTX01000002">
    <property type="protein sequence ID" value="GLZ79060.1"/>
    <property type="molecule type" value="Genomic_DNA"/>
</dbReference>
<dbReference type="PANTHER" id="PTHR39339:SF1">
    <property type="entry name" value="CHAD DOMAIN-CONTAINING PROTEIN"/>
    <property type="match status" value="1"/>
</dbReference>
<dbReference type="SMART" id="SM00880">
    <property type="entry name" value="CHAD"/>
    <property type="match status" value="1"/>
</dbReference>
<dbReference type="SMART" id="SM01118">
    <property type="entry name" value="CYTH"/>
    <property type="match status" value="1"/>
</dbReference>
<accession>A0A9W6SLA8</accession>
<protein>
    <submittedName>
        <fullName evidence="3">CHAD domain-containing protein</fullName>
    </submittedName>
</protein>
<dbReference type="RefSeq" id="WP_285664191.1">
    <property type="nucleotide sequence ID" value="NZ_BSTX01000002.1"/>
</dbReference>
<feature type="domain" description="CYTH" evidence="1">
    <location>
        <begin position="6"/>
        <end position="191"/>
    </location>
</feature>
<dbReference type="InterPro" id="IPR007899">
    <property type="entry name" value="CHAD_dom"/>
</dbReference>
<dbReference type="Gene3D" id="1.40.20.10">
    <property type="entry name" value="CHAD domain"/>
    <property type="match status" value="1"/>
</dbReference>
<dbReference type="AlphaFoldDB" id="A0A9W6SLA8"/>
<dbReference type="PANTHER" id="PTHR39339">
    <property type="entry name" value="SLR1444 PROTEIN"/>
    <property type="match status" value="1"/>
</dbReference>
<organism evidence="3 4">
    <name type="scientific">Actinorhabdospora filicis</name>
    <dbReference type="NCBI Taxonomy" id="1785913"/>
    <lineage>
        <taxon>Bacteria</taxon>
        <taxon>Bacillati</taxon>
        <taxon>Actinomycetota</taxon>
        <taxon>Actinomycetes</taxon>
        <taxon>Micromonosporales</taxon>
        <taxon>Micromonosporaceae</taxon>
        <taxon>Actinorhabdospora</taxon>
    </lineage>
</organism>
<evidence type="ECO:0000313" key="4">
    <source>
        <dbReference type="Proteomes" id="UP001165079"/>
    </source>
</evidence>
<dbReference type="SUPFAM" id="SSF55154">
    <property type="entry name" value="CYTH-like phosphatases"/>
    <property type="match status" value="1"/>
</dbReference>
<dbReference type="Pfam" id="PF05235">
    <property type="entry name" value="CHAD"/>
    <property type="match status" value="1"/>
</dbReference>
<gene>
    <name evidence="3" type="ORF">Afil01_38670</name>
</gene>
<evidence type="ECO:0000313" key="3">
    <source>
        <dbReference type="EMBL" id="GLZ79060.1"/>
    </source>
</evidence>